<dbReference type="Proteomes" id="UP000699042">
    <property type="component" value="Unassembled WGS sequence"/>
</dbReference>
<evidence type="ECO:0000259" key="3">
    <source>
        <dbReference type="PROSITE" id="PS50048"/>
    </source>
</evidence>
<gene>
    <name evidence="4" type="ORF">JMJ77_007685</name>
</gene>
<proteinExistence type="predicted"/>
<organism evidence="4 5">
    <name type="scientific">Colletotrichum scovillei</name>
    <dbReference type="NCBI Taxonomy" id="1209932"/>
    <lineage>
        <taxon>Eukaryota</taxon>
        <taxon>Fungi</taxon>
        <taxon>Dikarya</taxon>
        <taxon>Ascomycota</taxon>
        <taxon>Pezizomycotina</taxon>
        <taxon>Sordariomycetes</taxon>
        <taxon>Hypocreomycetidae</taxon>
        <taxon>Glomerellales</taxon>
        <taxon>Glomerellaceae</taxon>
        <taxon>Colletotrichum</taxon>
        <taxon>Colletotrichum acutatum species complex</taxon>
    </lineage>
</organism>
<dbReference type="PANTHER" id="PTHR47784">
    <property type="entry name" value="STEROL UPTAKE CONTROL PROTEIN 2"/>
    <property type="match status" value="1"/>
</dbReference>
<dbReference type="PROSITE" id="PS50048">
    <property type="entry name" value="ZN2_CY6_FUNGAL_2"/>
    <property type="match status" value="1"/>
</dbReference>
<feature type="region of interest" description="Disordered" evidence="2">
    <location>
        <begin position="78"/>
        <end position="97"/>
    </location>
</feature>
<dbReference type="GO" id="GO:0001228">
    <property type="term" value="F:DNA-binding transcription activator activity, RNA polymerase II-specific"/>
    <property type="evidence" value="ECO:0007669"/>
    <property type="project" value="TreeGrafter"/>
</dbReference>
<dbReference type="InterPro" id="IPR001138">
    <property type="entry name" value="Zn2Cys6_DnaBD"/>
</dbReference>
<evidence type="ECO:0000313" key="5">
    <source>
        <dbReference type="Proteomes" id="UP000699042"/>
    </source>
</evidence>
<protein>
    <submittedName>
        <fullName evidence="4">C6 zinc finger domain-containing protein</fullName>
    </submittedName>
</protein>
<dbReference type="Pfam" id="PF11951">
    <property type="entry name" value="Fungal_trans_2"/>
    <property type="match status" value="1"/>
</dbReference>
<dbReference type="EMBL" id="JAESDN010000002">
    <property type="protein sequence ID" value="KAG7055220.1"/>
    <property type="molecule type" value="Genomic_DNA"/>
</dbReference>
<evidence type="ECO:0000256" key="2">
    <source>
        <dbReference type="SAM" id="MobiDB-lite"/>
    </source>
</evidence>
<keyword evidence="1" id="KW-0539">Nucleus</keyword>
<comment type="caution">
    <text evidence="4">The sequence shown here is derived from an EMBL/GenBank/DDBJ whole genome shotgun (WGS) entry which is preliminary data.</text>
</comment>
<reference evidence="4" key="1">
    <citation type="submission" date="2021-05" db="EMBL/GenBank/DDBJ databases">
        <title>Comparative genomics of three Colletotrichum scovillei strains and genetic complementation revealed genes involved fungal growth and virulence on chili pepper.</title>
        <authorList>
            <person name="Hsieh D.-K."/>
            <person name="Chuang S.-C."/>
            <person name="Chen C.-Y."/>
            <person name="Chao Y.-T."/>
            <person name="Lu M.-Y.J."/>
            <person name="Lee M.-H."/>
            <person name="Shih M.-C."/>
        </authorList>
    </citation>
    <scope>NUCLEOTIDE SEQUENCE</scope>
    <source>
        <strain evidence="4">Coll-153</strain>
    </source>
</reference>
<dbReference type="Pfam" id="PF00172">
    <property type="entry name" value="Zn_clus"/>
    <property type="match status" value="1"/>
</dbReference>
<accession>A0A9P7RDG3</accession>
<sequence length="444" mass="49851">SLASSIIVNGGKNHASPDTDLPSTHLHTMVNNRLGHSKSRLGCIRCKKRHVKCDEKRPCSSCVKHEVLCSLVSTTASLQDPERGSSGSPRTREQPSIQQTKFIRIRNLIQSLSGEIDLLDEDKNITSQTKDDSICHEQYLQDLRLMHHFTISAALTVADDHSLREAWQITIPELSFSCDGLRHDILAFSALHRGHLFPKEKELWSAAAQRHLDAAAVTQIRSSSRGTIEDADCYFVHTLLKFSIETYRIAQSPQPVNLSNVLLSFTPLQELRSILLSDVGQGLGKGALASLFDTGIEHLPPLSEELELTSQLSQLEKLCRGDTGLKVTVEVSKVCLAALEILDMTCRSMVTPLKNRGVIWCWPFFFPSDFLHLLSSGEPFSCVLLVHYAALVRVMEDDFWYCQGWSSKICSLVGRILLDPWKVWIEWPLKCVEQGIDIRYIHKV</sequence>
<evidence type="ECO:0000313" key="4">
    <source>
        <dbReference type="EMBL" id="KAG7055220.1"/>
    </source>
</evidence>
<dbReference type="InterPro" id="IPR036864">
    <property type="entry name" value="Zn2-C6_fun-type_DNA-bd_sf"/>
</dbReference>
<dbReference type="InterPro" id="IPR053157">
    <property type="entry name" value="Sterol_Uptake_Regulator"/>
</dbReference>
<evidence type="ECO:0000256" key="1">
    <source>
        <dbReference type="ARBA" id="ARBA00023242"/>
    </source>
</evidence>
<keyword evidence="5" id="KW-1185">Reference proteome</keyword>
<dbReference type="AlphaFoldDB" id="A0A9P7RDG3"/>
<dbReference type="GO" id="GO:0008270">
    <property type="term" value="F:zinc ion binding"/>
    <property type="evidence" value="ECO:0007669"/>
    <property type="project" value="InterPro"/>
</dbReference>
<dbReference type="SMART" id="SM00066">
    <property type="entry name" value="GAL4"/>
    <property type="match status" value="1"/>
</dbReference>
<feature type="compositionally biased region" description="Polar residues" evidence="2">
    <location>
        <begin position="85"/>
        <end position="97"/>
    </location>
</feature>
<feature type="region of interest" description="Disordered" evidence="2">
    <location>
        <begin position="1"/>
        <end position="23"/>
    </location>
</feature>
<dbReference type="SUPFAM" id="SSF57701">
    <property type="entry name" value="Zn2/Cys6 DNA-binding domain"/>
    <property type="match status" value="1"/>
</dbReference>
<name>A0A9P7RDG3_9PEZI</name>
<dbReference type="InterPro" id="IPR021858">
    <property type="entry name" value="Fun_TF"/>
</dbReference>
<feature type="domain" description="Zn(2)-C6 fungal-type" evidence="3">
    <location>
        <begin position="42"/>
        <end position="71"/>
    </location>
</feature>
<dbReference type="PROSITE" id="PS00463">
    <property type="entry name" value="ZN2_CY6_FUNGAL_1"/>
    <property type="match status" value="1"/>
</dbReference>
<feature type="non-terminal residue" evidence="4">
    <location>
        <position position="1"/>
    </location>
</feature>
<dbReference type="Gene3D" id="4.10.240.10">
    <property type="entry name" value="Zn(2)-C6 fungal-type DNA-binding domain"/>
    <property type="match status" value="1"/>
</dbReference>
<dbReference type="CDD" id="cd00067">
    <property type="entry name" value="GAL4"/>
    <property type="match status" value="1"/>
</dbReference>
<dbReference type="PANTHER" id="PTHR47784:SF5">
    <property type="entry name" value="STEROL UPTAKE CONTROL PROTEIN 2"/>
    <property type="match status" value="1"/>
</dbReference>